<gene>
    <name evidence="1 3" type="ORF">BDZ99DRAFT_466646</name>
</gene>
<reference evidence="3" key="3">
    <citation type="submission" date="2025-04" db="UniProtKB">
        <authorList>
            <consortium name="RefSeq"/>
        </authorList>
    </citation>
    <scope>IDENTIFICATION</scope>
    <source>
        <strain evidence="3">CBS 304.34</strain>
    </source>
</reference>
<reference evidence="3" key="2">
    <citation type="submission" date="2020-04" db="EMBL/GenBank/DDBJ databases">
        <authorList>
            <consortium name="NCBI Genome Project"/>
        </authorList>
    </citation>
    <scope>NUCLEOTIDE SEQUENCE</scope>
    <source>
        <strain evidence="3">CBS 304.34</strain>
    </source>
</reference>
<dbReference type="AlphaFoldDB" id="A0A6A6YAH9"/>
<name>A0A6A6YAH9_9PEZI</name>
<evidence type="ECO:0000313" key="2">
    <source>
        <dbReference type="Proteomes" id="UP000504636"/>
    </source>
</evidence>
<organism evidence="1">
    <name type="scientific">Mytilinidion resinicola</name>
    <dbReference type="NCBI Taxonomy" id="574789"/>
    <lineage>
        <taxon>Eukaryota</taxon>
        <taxon>Fungi</taxon>
        <taxon>Dikarya</taxon>
        <taxon>Ascomycota</taxon>
        <taxon>Pezizomycotina</taxon>
        <taxon>Dothideomycetes</taxon>
        <taxon>Pleosporomycetidae</taxon>
        <taxon>Mytilinidiales</taxon>
        <taxon>Mytilinidiaceae</taxon>
        <taxon>Mytilinidion</taxon>
    </lineage>
</organism>
<protein>
    <submittedName>
        <fullName evidence="1 3">Uncharacterized protein</fullName>
    </submittedName>
</protein>
<evidence type="ECO:0000313" key="3">
    <source>
        <dbReference type="RefSeq" id="XP_033572674.1"/>
    </source>
</evidence>
<proteinExistence type="predicted"/>
<accession>A0A6A6YAH9</accession>
<dbReference type="GeneID" id="54461725"/>
<dbReference type="EMBL" id="MU003709">
    <property type="protein sequence ID" value="KAF2805710.1"/>
    <property type="molecule type" value="Genomic_DNA"/>
</dbReference>
<sequence length="292" mass="32494">MKYPKTWFILPTTIYKPNDYIELGQVITDPRKPFERLAQPLPLEGVLAPRTSPSLEWSATNTKTSESSVGIFAHVVNIMTAEASGGKSQDETQTWKAALLETRFFEISEDPTYVDRTTKVKAVEEWLKKNRRLGKTVYMIVGLKIAKNPGMVTYDGSDSSNLNLNLKATLDPNGVVEGGGEIRRDTSNAVTYEERPEAAYVFAYRLRKLRVAWHNKFALGDNKAGGDLYGLPQGKIDSEGIGKGQDDDSAFEIESVLCEELDFGESLPVKDKKFEAVDEEDDSVCLVIKTRG</sequence>
<reference evidence="1 3" key="1">
    <citation type="journal article" date="2020" name="Stud. Mycol.">
        <title>101 Dothideomycetes genomes: a test case for predicting lifestyles and emergence of pathogens.</title>
        <authorList>
            <person name="Haridas S."/>
            <person name="Albert R."/>
            <person name="Binder M."/>
            <person name="Bloem J."/>
            <person name="Labutti K."/>
            <person name="Salamov A."/>
            <person name="Andreopoulos B."/>
            <person name="Baker S."/>
            <person name="Barry K."/>
            <person name="Bills G."/>
            <person name="Bluhm B."/>
            <person name="Cannon C."/>
            <person name="Castanera R."/>
            <person name="Culley D."/>
            <person name="Daum C."/>
            <person name="Ezra D."/>
            <person name="Gonzalez J."/>
            <person name="Henrissat B."/>
            <person name="Kuo A."/>
            <person name="Liang C."/>
            <person name="Lipzen A."/>
            <person name="Lutzoni F."/>
            <person name="Magnuson J."/>
            <person name="Mondo S."/>
            <person name="Nolan M."/>
            <person name="Ohm R."/>
            <person name="Pangilinan J."/>
            <person name="Park H.-J."/>
            <person name="Ramirez L."/>
            <person name="Alfaro M."/>
            <person name="Sun H."/>
            <person name="Tritt A."/>
            <person name="Yoshinaga Y."/>
            <person name="Zwiers L.-H."/>
            <person name="Turgeon B."/>
            <person name="Goodwin S."/>
            <person name="Spatafora J."/>
            <person name="Crous P."/>
            <person name="Grigoriev I."/>
        </authorList>
    </citation>
    <scope>NUCLEOTIDE SEQUENCE</scope>
    <source>
        <strain evidence="1 3">CBS 304.34</strain>
    </source>
</reference>
<evidence type="ECO:0000313" key="1">
    <source>
        <dbReference type="EMBL" id="KAF2805710.1"/>
    </source>
</evidence>
<dbReference type="RefSeq" id="XP_033572674.1">
    <property type="nucleotide sequence ID" value="XM_033720832.1"/>
</dbReference>
<keyword evidence="2" id="KW-1185">Reference proteome</keyword>
<dbReference type="Proteomes" id="UP000504636">
    <property type="component" value="Unplaced"/>
</dbReference>
<dbReference type="OrthoDB" id="4500473at2759"/>